<dbReference type="PANTHER" id="PTHR37526:SF1">
    <property type="entry name" value="PROTEIN TUSB"/>
    <property type="match status" value="1"/>
</dbReference>
<dbReference type="OrthoDB" id="9795117at2"/>
<gene>
    <name evidence="1" type="ORF">LCR_17620</name>
</gene>
<organism evidence="1 2">
    <name type="scientific">Aeromonas enteropelogenes</name>
    <name type="common">Aeromonas trota</name>
    <dbReference type="NCBI Taxonomy" id="29489"/>
    <lineage>
        <taxon>Bacteria</taxon>
        <taxon>Pseudomonadati</taxon>
        <taxon>Pseudomonadota</taxon>
        <taxon>Gammaproteobacteria</taxon>
        <taxon>Aeromonadales</taxon>
        <taxon>Aeromonadaceae</taxon>
        <taxon>Aeromonas</taxon>
    </lineage>
</organism>
<name>A0A175VG69_AEREN</name>
<dbReference type="AlphaFoldDB" id="A0A175VG69"/>
<dbReference type="Pfam" id="PF04077">
    <property type="entry name" value="DsrH"/>
    <property type="match status" value="1"/>
</dbReference>
<sequence>MLHLIMNSPFQSQALAQALAYCQPEDELVLMQDAVIAASAPHWCEQLAGIPLYVMQEDLQARGLSRRVGTEIDMAGLVALIAQKGSPLTWGG</sequence>
<dbReference type="EMBL" id="JMGO02000008">
    <property type="protein sequence ID" value="KXU79520.1"/>
    <property type="molecule type" value="Genomic_DNA"/>
</dbReference>
<dbReference type="Gene3D" id="3.40.1260.10">
    <property type="entry name" value="DsrEFH-like"/>
    <property type="match status" value="1"/>
</dbReference>
<dbReference type="GO" id="GO:0002143">
    <property type="term" value="P:tRNA wobble position uridine thiolation"/>
    <property type="evidence" value="ECO:0007669"/>
    <property type="project" value="InterPro"/>
</dbReference>
<protein>
    <submittedName>
        <fullName evidence="1">Sulfur relay protein TusB</fullName>
    </submittedName>
</protein>
<dbReference type="InterPro" id="IPR007215">
    <property type="entry name" value="Sulphur_relay_TusB/DsrH"/>
</dbReference>
<dbReference type="InterPro" id="IPR027396">
    <property type="entry name" value="DsrEFH-like"/>
</dbReference>
<dbReference type="SUPFAM" id="SSF75169">
    <property type="entry name" value="DsrEFH-like"/>
    <property type="match status" value="1"/>
</dbReference>
<evidence type="ECO:0000313" key="2">
    <source>
        <dbReference type="Proteomes" id="UP000078435"/>
    </source>
</evidence>
<dbReference type="PANTHER" id="PTHR37526">
    <property type="entry name" value="PROTEIN TUSB"/>
    <property type="match status" value="1"/>
</dbReference>
<proteinExistence type="predicted"/>
<dbReference type="RefSeq" id="WP_061476757.1">
    <property type="nucleotide sequence ID" value="NZ_JMGO02000008.1"/>
</dbReference>
<dbReference type="Proteomes" id="UP000078435">
    <property type="component" value="Unassembled WGS sequence"/>
</dbReference>
<dbReference type="GO" id="GO:1990228">
    <property type="term" value="C:sulfurtransferase complex"/>
    <property type="evidence" value="ECO:0007669"/>
    <property type="project" value="TreeGrafter"/>
</dbReference>
<reference evidence="1 2" key="1">
    <citation type="submission" date="2016-02" db="EMBL/GenBank/DDBJ databases">
        <title>Draft genome sequence of Aeromonas trota strain 1999lcr isolated from cerebrospinal fluid (CSF).</title>
        <authorList>
            <person name="Dallagassa C.B."/>
            <person name="Prediger K.C."/>
            <person name="Weiss V.A."/>
            <person name="Assis F.E."/>
            <person name="Baura V."/>
            <person name="Cruz L.M."/>
            <person name="Souza E.M."/>
            <person name="Pedrosa F.O."/>
            <person name="Fadel-Picheth C.M."/>
        </authorList>
    </citation>
    <scope>NUCLEOTIDE SEQUENCE [LARGE SCALE GENOMIC DNA]</scope>
    <source>
        <strain evidence="1 2">1999lcr</strain>
    </source>
</reference>
<accession>A0A175VG69</accession>
<evidence type="ECO:0000313" key="1">
    <source>
        <dbReference type="EMBL" id="KXU79520.1"/>
    </source>
</evidence>
<dbReference type="NCBIfam" id="TIGR03011">
    <property type="entry name" value="sulf_tusB_dsrH"/>
    <property type="match status" value="1"/>
</dbReference>
<comment type="caution">
    <text evidence="1">The sequence shown here is derived from an EMBL/GenBank/DDBJ whole genome shotgun (WGS) entry which is preliminary data.</text>
</comment>